<keyword evidence="12" id="KW-0539">Nucleus</keyword>
<keyword evidence="11" id="KW-0460">Magnesium</keyword>
<evidence type="ECO:0000259" key="14">
    <source>
        <dbReference type="Pfam" id="PF04928"/>
    </source>
</evidence>
<dbReference type="GO" id="GO:0046872">
    <property type="term" value="F:metal ion binding"/>
    <property type="evidence" value="ECO:0007669"/>
    <property type="project" value="UniProtKB-KW"/>
</dbReference>
<dbReference type="GO" id="GO:1990817">
    <property type="term" value="F:poly(A) RNA polymerase activity"/>
    <property type="evidence" value="ECO:0007669"/>
    <property type="project" value="UniProtKB-EC"/>
</dbReference>
<dbReference type="SUPFAM" id="SSF81301">
    <property type="entry name" value="Nucleotidyltransferase"/>
    <property type="match status" value="2"/>
</dbReference>
<feature type="compositionally biased region" description="Pro residues" evidence="13">
    <location>
        <begin position="27"/>
        <end position="43"/>
    </location>
</feature>
<evidence type="ECO:0000256" key="9">
    <source>
        <dbReference type="ARBA" id="ARBA00022741"/>
    </source>
</evidence>
<keyword evidence="6" id="KW-0507">mRNA processing</keyword>
<dbReference type="PANTHER" id="PTHR10682">
    <property type="entry name" value="POLY A POLYMERASE"/>
    <property type="match status" value="1"/>
</dbReference>
<dbReference type="InterPro" id="IPR048840">
    <property type="entry name" value="PolA_pol_NTPase"/>
</dbReference>
<organism evidence="16 17">
    <name type="scientific">Arachis hypogaea</name>
    <name type="common">Peanut</name>
    <dbReference type="NCBI Taxonomy" id="3818"/>
    <lineage>
        <taxon>Eukaryota</taxon>
        <taxon>Viridiplantae</taxon>
        <taxon>Streptophyta</taxon>
        <taxon>Embryophyta</taxon>
        <taxon>Tracheophyta</taxon>
        <taxon>Spermatophyta</taxon>
        <taxon>Magnoliopsida</taxon>
        <taxon>eudicotyledons</taxon>
        <taxon>Gunneridae</taxon>
        <taxon>Pentapetalae</taxon>
        <taxon>rosids</taxon>
        <taxon>fabids</taxon>
        <taxon>Fabales</taxon>
        <taxon>Fabaceae</taxon>
        <taxon>Papilionoideae</taxon>
        <taxon>50 kb inversion clade</taxon>
        <taxon>dalbergioids sensu lato</taxon>
        <taxon>Dalbergieae</taxon>
        <taxon>Pterocarpus clade</taxon>
        <taxon>Arachis</taxon>
    </lineage>
</organism>
<dbReference type="InterPro" id="IPR011068">
    <property type="entry name" value="NuclTrfase_I-like_C"/>
</dbReference>
<dbReference type="SUPFAM" id="SSF81631">
    <property type="entry name" value="PAP/OAS1 substrate-binding domain"/>
    <property type="match status" value="1"/>
</dbReference>
<dbReference type="STRING" id="3818.A0A444WPH2"/>
<comment type="subcellular location">
    <subcellularLocation>
        <location evidence="3">Nucleus</location>
    </subcellularLocation>
</comment>
<keyword evidence="8" id="KW-0479">Metal-binding</keyword>
<feature type="region of interest" description="Disordered" evidence="13">
    <location>
        <begin position="1"/>
        <end position="48"/>
    </location>
</feature>
<keyword evidence="9" id="KW-0547">Nucleotide-binding</keyword>
<evidence type="ECO:0000256" key="7">
    <source>
        <dbReference type="ARBA" id="ARBA00022679"/>
    </source>
</evidence>
<gene>
    <name evidence="16" type="ORF">Ahy_Scaffold6g108057</name>
</gene>
<dbReference type="Proteomes" id="UP000289738">
    <property type="component" value="Unassembled WGS sequence"/>
</dbReference>
<evidence type="ECO:0000256" key="11">
    <source>
        <dbReference type="ARBA" id="ARBA00022842"/>
    </source>
</evidence>
<dbReference type="EC" id="2.7.7.19" evidence="5"/>
<feature type="domain" description="Poly(A) polymerase nucleotidyltransferase" evidence="15">
    <location>
        <begin position="70"/>
        <end position="145"/>
    </location>
</feature>
<accession>A0A444WPH2</accession>
<keyword evidence="7" id="KW-0808">Transferase</keyword>
<evidence type="ECO:0000256" key="10">
    <source>
        <dbReference type="ARBA" id="ARBA00022840"/>
    </source>
</evidence>
<evidence type="ECO:0000256" key="5">
    <source>
        <dbReference type="ARBA" id="ARBA00012388"/>
    </source>
</evidence>
<protein>
    <recommendedName>
        <fullName evidence="5">polynucleotide adenylyltransferase</fullName>
        <ecNumber evidence="5">2.7.7.19</ecNumber>
    </recommendedName>
</protein>
<evidence type="ECO:0000256" key="2">
    <source>
        <dbReference type="ARBA" id="ARBA00001946"/>
    </source>
</evidence>
<evidence type="ECO:0000256" key="4">
    <source>
        <dbReference type="ARBA" id="ARBA00010912"/>
    </source>
</evidence>
<evidence type="ECO:0000256" key="6">
    <source>
        <dbReference type="ARBA" id="ARBA00022664"/>
    </source>
</evidence>
<dbReference type="GO" id="GO:0003723">
    <property type="term" value="F:RNA binding"/>
    <property type="evidence" value="ECO:0007669"/>
    <property type="project" value="InterPro"/>
</dbReference>
<dbReference type="Gene3D" id="3.30.70.590">
    <property type="entry name" value="Poly(A) polymerase predicted RNA binding domain"/>
    <property type="match status" value="1"/>
</dbReference>
<comment type="cofactor">
    <cofactor evidence="2">
        <name>Mg(2+)</name>
        <dbReference type="ChEBI" id="CHEBI:18420"/>
    </cofactor>
</comment>
<dbReference type="GO" id="GO:0005634">
    <property type="term" value="C:nucleus"/>
    <property type="evidence" value="ECO:0007669"/>
    <property type="project" value="UniProtKB-SubCell"/>
</dbReference>
<keyword evidence="10" id="KW-0067">ATP-binding</keyword>
<evidence type="ECO:0000256" key="12">
    <source>
        <dbReference type="ARBA" id="ARBA00023242"/>
    </source>
</evidence>
<evidence type="ECO:0000259" key="15">
    <source>
        <dbReference type="Pfam" id="PF20750"/>
    </source>
</evidence>
<dbReference type="GO" id="GO:0005524">
    <property type="term" value="F:ATP binding"/>
    <property type="evidence" value="ECO:0007669"/>
    <property type="project" value="UniProtKB-KW"/>
</dbReference>
<dbReference type="GO" id="GO:0006397">
    <property type="term" value="P:mRNA processing"/>
    <property type="evidence" value="ECO:0007669"/>
    <property type="project" value="UniProtKB-KW"/>
</dbReference>
<evidence type="ECO:0000256" key="1">
    <source>
        <dbReference type="ARBA" id="ARBA00001936"/>
    </source>
</evidence>
<dbReference type="PANTHER" id="PTHR10682:SF33">
    <property type="entry name" value="NUCLEAR POLY(A) POLYMERASE 3"/>
    <property type="match status" value="1"/>
</dbReference>
<feature type="domain" description="Poly(A) polymerase nucleotidyltransferase" evidence="15">
    <location>
        <begin position="170"/>
        <end position="291"/>
    </location>
</feature>
<evidence type="ECO:0000256" key="3">
    <source>
        <dbReference type="ARBA" id="ARBA00004123"/>
    </source>
</evidence>
<dbReference type="Gene3D" id="1.10.1410.10">
    <property type="match status" value="1"/>
</dbReference>
<evidence type="ECO:0000313" key="16">
    <source>
        <dbReference type="EMBL" id="RYQ79330.1"/>
    </source>
</evidence>
<keyword evidence="17" id="KW-1185">Reference proteome</keyword>
<reference evidence="16 17" key="1">
    <citation type="submission" date="2019-01" db="EMBL/GenBank/DDBJ databases">
        <title>Sequencing of cultivated peanut Arachis hypogaea provides insights into genome evolution and oil improvement.</title>
        <authorList>
            <person name="Chen X."/>
        </authorList>
    </citation>
    <scope>NUCLEOTIDE SEQUENCE [LARGE SCALE GENOMIC DNA]</scope>
    <source>
        <strain evidence="17">cv. Fuhuasheng</strain>
        <tissue evidence="16">Leaves</tissue>
    </source>
</reference>
<feature type="domain" description="Poly(A) polymerase central" evidence="14">
    <location>
        <begin position="296"/>
        <end position="432"/>
    </location>
</feature>
<proteinExistence type="inferred from homology"/>
<name>A0A444WPH2_ARAHY</name>
<dbReference type="Pfam" id="PF20750">
    <property type="entry name" value="PAP_NTPase"/>
    <property type="match status" value="2"/>
</dbReference>
<dbReference type="CDD" id="cd05402">
    <property type="entry name" value="NT_PAP_TUTase"/>
    <property type="match status" value="1"/>
</dbReference>
<dbReference type="AlphaFoldDB" id="A0A444WPH2"/>
<evidence type="ECO:0000313" key="17">
    <source>
        <dbReference type="Proteomes" id="UP000289738"/>
    </source>
</evidence>
<evidence type="ECO:0000256" key="8">
    <source>
        <dbReference type="ARBA" id="ARBA00022723"/>
    </source>
</evidence>
<dbReference type="Pfam" id="PF04928">
    <property type="entry name" value="PAP_central"/>
    <property type="match status" value="1"/>
</dbReference>
<sequence>MEFEAHAPSSPPPSYSYSLSGVVLDPPIHPRPPTPPPPPPPPFLRIDPSSGVLVPPPQPFPFNLSLIFSMDHQRSMSLLQFMADEGLVPSVEEEERRKNAIQKLKQIVSTWIKQVAVQRRLPKHQIAATSATVLTYGSYGLGVSASLLSSFPCIFEFTGISLFNLLTSLESLFFLFNTRDVQVHSADSDIDALCVAPYFATLSEDFFVVLHDMLKSRPEVSELYCVKSAKVPLMRFKFDGISIDLPYACLKVLYVPESVDILHPFFLRNIDDTSWKSLSGVRANKRILQLVPNVENFQAMVRCLKLWAKRRGVYGTLHGYLGGVHLAILAAYVCQRHPDASINALIMNFFRTFAFWSWPSPVTLQEGMFLKQLESMEMRSFMPILLPSSPCEFCHSNITKSTFYRIRTEFVRGYNMTRDLLKPGFTWDNIFELFPYSRRYSKFVKIYLSTTNQCELGDWVGWVKSRFRSLLIILEGIQGFCDPNPTEYTDPDKSEPNMVFYWGLQSGRNNYLDIELVEGEFMKVIRNGCEGTPGRLELHLLSPSQLPKNAQFDDRSIIINNKGRKACWKMVGCDKKRSQVYPQHHIQHCLVGHVSSNGEGECLSSSG</sequence>
<dbReference type="GO" id="GO:0031123">
    <property type="term" value="P:RNA 3'-end processing"/>
    <property type="evidence" value="ECO:0007669"/>
    <property type="project" value="InterPro"/>
</dbReference>
<dbReference type="Gene3D" id="3.30.460.10">
    <property type="entry name" value="Beta Polymerase, domain 2"/>
    <property type="match status" value="1"/>
</dbReference>
<dbReference type="InterPro" id="IPR007012">
    <property type="entry name" value="PolA_pol_cen_dom"/>
</dbReference>
<dbReference type="InterPro" id="IPR043519">
    <property type="entry name" value="NT_sf"/>
</dbReference>
<dbReference type="SUPFAM" id="SSF55003">
    <property type="entry name" value="PAP/Archaeal CCA-adding enzyme, C-terminal domain"/>
    <property type="match status" value="1"/>
</dbReference>
<comment type="cofactor">
    <cofactor evidence="1">
        <name>Mn(2+)</name>
        <dbReference type="ChEBI" id="CHEBI:29035"/>
    </cofactor>
</comment>
<dbReference type="EMBL" id="SDMP01000026">
    <property type="protein sequence ID" value="RYQ79330.1"/>
    <property type="molecule type" value="Genomic_DNA"/>
</dbReference>
<comment type="caution">
    <text evidence="16">The sequence shown here is derived from an EMBL/GenBank/DDBJ whole genome shotgun (WGS) entry which is preliminary data.</text>
</comment>
<comment type="similarity">
    <text evidence="4">Belongs to the poly(A) polymerase family.</text>
</comment>
<evidence type="ECO:0000256" key="13">
    <source>
        <dbReference type="SAM" id="MobiDB-lite"/>
    </source>
</evidence>